<comment type="cofactor">
    <cofactor evidence="11">
        <name>FMNH2</name>
        <dbReference type="ChEBI" id="CHEBI:57618"/>
    </cofactor>
    <text evidence="11">Reduced FMN (FMNH(2)).</text>
</comment>
<accession>A0A6N6NLI6</accession>
<dbReference type="Pfam" id="PF01264">
    <property type="entry name" value="Chorismate_synt"/>
    <property type="match status" value="1"/>
</dbReference>
<dbReference type="GO" id="GO:0010181">
    <property type="term" value="F:FMN binding"/>
    <property type="evidence" value="ECO:0007669"/>
    <property type="project" value="TreeGrafter"/>
</dbReference>
<dbReference type="InterPro" id="IPR035904">
    <property type="entry name" value="Chorismate_synth_AroC_sf"/>
</dbReference>
<comment type="caution">
    <text evidence="12">The sequence shown here is derived from an EMBL/GenBank/DDBJ whole genome shotgun (WGS) entry which is preliminary data.</text>
</comment>
<evidence type="ECO:0000256" key="7">
    <source>
        <dbReference type="ARBA" id="ARBA00022827"/>
    </source>
</evidence>
<sequence length="391" mass="42293">MRYVFAGESHGPCLTAIVEDVPAGLRVSESQINSDLARRQSGYGRGGRQSIERDTVQVTSGIRFGKTIGSPVTLTVRNRDWENWTDRMAVFGEEPEGLVREVTPRPGHADLVGALKTNTDDCRNILERSSARSTAARVAAAGIAREFLADLGVEVFSYVNRIGEAEFREESPFVNCVNYTPLDIETSEVRCPNAQATRAMIAEIERAKAERDTIGGTFRVVATGLVPGLGGYATADDRLTARLGQALFSIQAMKGVEFGMGFEVARRLGSEVHDPIVLDRERDCFTRTSNNAGGLEGGMTTGLPLVATVAMKPIPTLMRPLATVNMDTLEVADASKERSDVCAVPAAAVVAEGEVAFVLVNAYQEMFGSSCMSDIKANLKSYKARLRTMSR</sequence>
<dbReference type="NCBIfam" id="NF003793">
    <property type="entry name" value="PRK05382.1"/>
    <property type="match status" value="1"/>
</dbReference>
<evidence type="ECO:0000256" key="3">
    <source>
        <dbReference type="ARBA" id="ARBA00013036"/>
    </source>
</evidence>
<evidence type="ECO:0000256" key="1">
    <source>
        <dbReference type="ARBA" id="ARBA00005044"/>
    </source>
</evidence>
<name>A0A6N6NLI6_9ACTN</name>
<proteinExistence type="inferred from homology"/>
<dbReference type="SUPFAM" id="SSF103263">
    <property type="entry name" value="Chorismate synthase, AroC"/>
    <property type="match status" value="1"/>
</dbReference>
<keyword evidence="7 11" id="KW-0274">FAD</keyword>
<comment type="pathway">
    <text evidence="1 11">Metabolic intermediate biosynthesis; chorismate biosynthesis; chorismate from D-erythrose 4-phosphate and phosphoenolpyruvate: step 7/7.</text>
</comment>
<keyword evidence="4 11" id="KW-0028">Amino-acid biosynthesis</keyword>
<comment type="function">
    <text evidence="11">Catalyzes the anti-1,4-elimination of the C-3 phosphate and the C-6 proR hydrogen from 5-enolpyruvylshikimate-3-phosphate (EPSP) to yield chorismate, which is the branch point compound that serves as the starting substrate for the three terminal pathways of aromatic amino acid biosynthesis. This reaction introduces a second double bond into the aromatic ring system.</text>
</comment>
<keyword evidence="13" id="KW-1185">Reference proteome</keyword>
<evidence type="ECO:0000256" key="10">
    <source>
        <dbReference type="ARBA" id="ARBA00023239"/>
    </source>
</evidence>
<dbReference type="EMBL" id="WAJR01000029">
    <property type="protein sequence ID" value="KAB1637393.1"/>
    <property type="molecule type" value="Genomic_DNA"/>
</dbReference>
<dbReference type="EC" id="4.2.3.5" evidence="3 11"/>
<dbReference type="HAMAP" id="MF_00300">
    <property type="entry name" value="Chorismate_synth"/>
    <property type="match status" value="1"/>
</dbReference>
<comment type="subunit">
    <text evidence="11">Homotetramer.</text>
</comment>
<dbReference type="GO" id="GO:0008652">
    <property type="term" value="P:amino acid biosynthetic process"/>
    <property type="evidence" value="ECO:0007669"/>
    <property type="project" value="UniProtKB-KW"/>
</dbReference>
<dbReference type="GO" id="GO:0005829">
    <property type="term" value="C:cytosol"/>
    <property type="evidence" value="ECO:0007669"/>
    <property type="project" value="TreeGrafter"/>
</dbReference>
<protein>
    <recommendedName>
        <fullName evidence="3 11">Chorismate synthase</fullName>
        <shortName evidence="11">CS</shortName>
        <ecNumber evidence="3 11">4.2.3.5</ecNumber>
    </recommendedName>
    <alternativeName>
        <fullName evidence="11">5-enolpyruvylshikimate-3-phosphate phospholyase</fullName>
    </alternativeName>
</protein>
<keyword evidence="8 11" id="KW-0521">NADP</keyword>
<evidence type="ECO:0000256" key="8">
    <source>
        <dbReference type="ARBA" id="ARBA00022857"/>
    </source>
</evidence>
<feature type="binding site" evidence="11">
    <location>
        <position position="39"/>
    </location>
    <ligand>
        <name>NADP(+)</name>
        <dbReference type="ChEBI" id="CHEBI:58349"/>
    </ligand>
</feature>
<dbReference type="NCBIfam" id="TIGR00033">
    <property type="entry name" value="aroC"/>
    <property type="match status" value="1"/>
</dbReference>
<reference evidence="12 13" key="1">
    <citation type="submission" date="2019-09" db="EMBL/GenBank/DDBJ databases">
        <title>Whole genome shotgun sequencing (WGS) of Ellagibacter isourolithinifaciens DSM 104140(T) and Adlercreutzia muris DSM 29508(T).</title>
        <authorList>
            <person name="Stoll D.A."/>
            <person name="Danylec N."/>
            <person name="Huch M."/>
        </authorList>
    </citation>
    <scope>NUCLEOTIDE SEQUENCE [LARGE SCALE GENOMIC DNA]</scope>
    <source>
        <strain evidence="12 13">DSM 104140</strain>
    </source>
</reference>
<dbReference type="Gene3D" id="3.60.150.10">
    <property type="entry name" value="Chorismate synthase AroC"/>
    <property type="match status" value="1"/>
</dbReference>
<keyword evidence="5 11" id="KW-0285">Flavoprotein</keyword>
<dbReference type="GO" id="GO:0009073">
    <property type="term" value="P:aromatic amino acid family biosynthetic process"/>
    <property type="evidence" value="ECO:0007669"/>
    <property type="project" value="UniProtKB-KW"/>
</dbReference>
<keyword evidence="10 11" id="KW-0456">Lyase</keyword>
<organism evidence="12 13">
    <name type="scientific">Ellagibacter isourolithinifaciens</name>
    <dbReference type="NCBI Taxonomy" id="2137581"/>
    <lineage>
        <taxon>Bacteria</taxon>
        <taxon>Bacillati</taxon>
        <taxon>Actinomycetota</taxon>
        <taxon>Coriobacteriia</taxon>
        <taxon>Eggerthellales</taxon>
        <taxon>Eggerthellaceae</taxon>
        <taxon>Ellagibacter</taxon>
    </lineage>
</organism>
<dbReference type="UniPathway" id="UPA00053">
    <property type="reaction ID" value="UER00090"/>
</dbReference>
<feature type="binding site" evidence="11">
    <location>
        <position position="297"/>
    </location>
    <ligand>
        <name>FMN</name>
        <dbReference type="ChEBI" id="CHEBI:58210"/>
    </ligand>
</feature>
<dbReference type="PANTHER" id="PTHR21085">
    <property type="entry name" value="CHORISMATE SYNTHASE"/>
    <property type="match status" value="1"/>
</dbReference>
<dbReference type="OrthoDB" id="9771806at2"/>
<evidence type="ECO:0000313" key="13">
    <source>
        <dbReference type="Proteomes" id="UP000468668"/>
    </source>
</evidence>
<evidence type="ECO:0000256" key="5">
    <source>
        <dbReference type="ARBA" id="ARBA00022630"/>
    </source>
</evidence>
<evidence type="ECO:0000256" key="11">
    <source>
        <dbReference type="HAMAP-Rule" id="MF_00300"/>
    </source>
</evidence>
<feature type="binding site" evidence="11">
    <location>
        <begin position="251"/>
        <end position="252"/>
    </location>
    <ligand>
        <name>FMN</name>
        <dbReference type="ChEBI" id="CHEBI:58210"/>
    </ligand>
</feature>
<evidence type="ECO:0000256" key="9">
    <source>
        <dbReference type="ARBA" id="ARBA00023141"/>
    </source>
</evidence>
<keyword evidence="6 11" id="KW-0288">FMN</keyword>
<comment type="similarity">
    <text evidence="2 11">Belongs to the chorismate synthase family.</text>
</comment>
<dbReference type="FunFam" id="3.60.150.10:FF:000002">
    <property type="entry name" value="Chorismate synthase"/>
    <property type="match status" value="1"/>
</dbReference>
<feature type="binding site" evidence="11">
    <location>
        <position position="338"/>
    </location>
    <ligand>
        <name>FMN</name>
        <dbReference type="ChEBI" id="CHEBI:58210"/>
    </ligand>
</feature>
<feature type="binding site" evidence="11">
    <location>
        <position position="45"/>
    </location>
    <ligand>
        <name>NADP(+)</name>
        <dbReference type="ChEBI" id="CHEBI:58349"/>
    </ligand>
</feature>
<dbReference type="AlphaFoldDB" id="A0A6N6NLI6"/>
<dbReference type="GO" id="GO:0004107">
    <property type="term" value="F:chorismate synthase activity"/>
    <property type="evidence" value="ECO:0007669"/>
    <property type="project" value="UniProtKB-UniRule"/>
</dbReference>
<dbReference type="RefSeq" id="WP_158050228.1">
    <property type="nucleotide sequence ID" value="NZ_WAJR01000029.1"/>
</dbReference>
<dbReference type="InterPro" id="IPR000453">
    <property type="entry name" value="Chorismate_synth"/>
</dbReference>
<feature type="binding site" evidence="11">
    <location>
        <begin position="312"/>
        <end position="316"/>
    </location>
    <ligand>
        <name>FMN</name>
        <dbReference type="ChEBI" id="CHEBI:58210"/>
    </ligand>
</feature>
<comment type="catalytic activity">
    <reaction evidence="11">
        <text>5-O-(1-carboxyvinyl)-3-phosphoshikimate = chorismate + phosphate</text>
        <dbReference type="Rhea" id="RHEA:21020"/>
        <dbReference type="ChEBI" id="CHEBI:29748"/>
        <dbReference type="ChEBI" id="CHEBI:43474"/>
        <dbReference type="ChEBI" id="CHEBI:57701"/>
        <dbReference type="EC" id="4.2.3.5"/>
    </reaction>
</comment>
<dbReference type="GO" id="GO:0009423">
    <property type="term" value="P:chorismate biosynthetic process"/>
    <property type="evidence" value="ECO:0007669"/>
    <property type="project" value="UniProtKB-UniRule"/>
</dbReference>
<keyword evidence="9 11" id="KW-0057">Aromatic amino acid biosynthesis</keyword>
<feature type="binding site" evidence="11">
    <location>
        <begin position="128"/>
        <end position="130"/>
    </location>
    <ligand>
        <name>FMN</name>
        <dbReference type="ChEBI" id="CHEBI:58210"/>
    </ligand>
</feature>
<dbReference type="GeneID" id="98658586"/>
<dbReference type="CDD" id="cd07304">
    <property type="entry name" value="Chorismate_synthase"/>
    <property type="match status" value="1"/>
</dbReference>
<evidence type="ECO:0000256" key="4">
    <source>
        <dbReference type="ARBA" id="ARBA00022605"/>
    </source>
</evidence>
<dbReference type="Proteomes" id="UP000468668">
    <property type="component" value="Unassembled WGS sequence"/>
</dbReference>
<evidence type="ECO:0000256" key="6">
    <source>
        <dbReference type="ARBA" id="ARBA00022643"/>
    </source>
</evidence>
<dbReference type="PIRSF" id="PIRSF001456">
    <property type="entry name" value="Chorismate_synth"/>
    <property type="match status" value="1"/>
</dbReference>
<evidence type="ECO:0000313" key="12">
    <source>
        <dbReference type="EMBL" id="KAB1637393.1"/>
    </source>
</evidence>
<dbReference type="PANTHER" id="PTHR21085:SF0">
    <property type="entry name" value="CHORISMATE SYNTHASE"/>
    <property type="match status" value="1"/>
</dbReference>
<gene>
    <name evidence="11 12" type="primary">aroC</name>
    <name evidence="12" type="ORF">F8C90_09200</name>
</gene>
<evidence type="ECO:0000256" key="2">
    <source>
        <dbReference type="ARBA" id="ARBA00008014"/>
    </source>
</evidence>